<keyword evidence="1" id="KW-1133">Transmembrane helix</keyword>
<reference evidence="2 3" key="1">
    <citation type="submission" date="2019-05" db="EMBL/GenBank/DDBJ databases">
        <title>Another draft genome of Portunus trituberculatus and its Hox gene families provides insights of decapod evolution.</title>
        <authorList>
            <person name="Jeong J.-H."/>
            <person name="Song I."/>
            <person name="Kim S."/>
            <person name="Choi T."/>
            <person name="Kim D."/>
            <person name="Ryu S."/>
            <person name="Kim W."/>
        </authorList>
    </citation>
    <scope>NUCLEOTIDE SEQUENCE [LARGE SCALE GENOMIC DNA]</scope>
    <source>
        <tissue evidence="2">Muscle</tissue>
    </source>
</reference>
<dbReference type="EMBL" id="VSRR010113991">
    <property type="protein sequence ID" value="MPC98417.1"/>
    <property type="molecule type" value="Genomic_DNA"/>
</dbReference>
<feature type="transmembrane region" description="Helical" evidence="1">
    <location>
        <begin position="20"/>
        <end position="39"/>
    </location>
</feature>
<accession>A0A5B7JZ31</accession>
<proteinExistence type="predicted"/>
<keyword evidence="3" id="KW-1185">Reference proteome</keyword>
<sequence length="40" mass="4450">MPGPSVPLSVAAWFTACSRFLVFATIIMNIIDPLIFHLFI</sequence>
<comment type="caution">
    <text evidence="2">The sequence shown here is derived from an EMBL/GenBank/DDBJ whole genome shotgun (WGS) entry which is preliminary data.</text>
</comment>
<protein>
    <submittedName>
        <fullName evidence="2">Uncharacterized protein</fullName>
    </submittedName>
</protein>
<dbReference type="AlphaFoldDB" id="A0A5B7JZ31"/>
<organism evidence="2 3">
    <name type="scientific">Portunus trituberculatus</name>
    <name type="common">Swimming crab</name>
    <name type="synonym">Neptunus trituberculatus</name>
    <dbReference type="NCBI Taxonomy" id="210409"/>
    <lineage>
        <taxon>Eukaryota</taxon>
        <taxon>Metazoa</taxon>
        <taxon>Ecdysozoa</taxon>
        <taxon>Arthropoda</taxon>
        <taxon>Crustacea</taxon>
        <taxon>Multicrustacea</taxon>
        <taxon>Malacostraca</taxon>
        <taxon>Eumalacostraca</taxon>
        <taxon>Eucarida</taxon>
        <taxon>Decapoda</taxon>
        <taxon>Pleocyemata</taxon>
        <taxon>Brachyura</taxon>
        <taxon>Eubrachyura</taxon>
        <taxon>Portunoidea</taxon>
        <taxon>Portunidae</taxon>
        <taxon>Portuninae</taxon>
        <taxon>Portunus</taxon>
    </lineage>
</organism>
<gene>
    <name evidence="2" type="ORF">E2C01_093788</name>
</gene>
<evidence type="ECO:0000313" key="3">
    <source>
        <dbReference type="Proteomes" id="UP000324222"/>
    </source>
</evidence>
<keyword evidence="1" id="KW-0472">Membrane</keyword>
<keyword evidence="1" id="KW-0812">Transmembrane</keyword>
<evidence type="ECO:0000256" key="1">
    <source>
        <dbReference type="SAM" id="Phobius"/>
    </source>
</evidence>
<evidence type="ECO:0000313" key="2">
    <source>
        <dbReference type="EMBL" id="MPC98417.1"/>
    </source>
</evidence>
<dbReference type="Proteomes" id="UP000324222">
    <property type="component" value="Unassembled WGS sequence"/>
</dbReference>
<name>A0A5B7JZ31_PORTR</name>